<dbReference type="InterPro" id="IPR018394">
    <property type="entry name" value="DNA_photolyase_1_CS_C"/>
</dbReference>
<evidence type="ECO:0000313" key="13">
    <source>
        <dbReference type="Proteomes" id="UP000031553"/>
    </source>
</evidence>
<dbReference type="GO" id="GO:0003677">
    <property type="term" value="F:DNA binding"/>
    <property type="evidence" value="ECO:0007669"/>
    <property type="project" value="TreeGrafter"/>
</dbReference>
<evidence type="ECO:0000259" key="11">
    <source>
        <dbReference type="PROSITE" id="PS51645"/>
    </source>
</evidence>
<feature type="binding site" evidence="8">
    <location>
        <position position="285"/>
    </location>
    <ligand>
        <name>FAD</name>
        <dbReference type="ChEBI" id="CHEBI:57692"/>
    </ligand>
</feature>
<comment type="caution">
    <text evidence="12">The sequence shown here is derived from an EMBL/GenBank/DDBJ whole genome shotgun (WGS) entry which is preliminary data.</text>
</comment>
<dbReference type="RefSeq" id="WP_082084868.1">
    <property type="nucleotide sequence ID" value="NZ_JUFX02000214.1"/>
</dbReference>
<dbReference type="PANTHER" id="PTHR11455">
    <property type="entry name" value="CRYPTOCHROME"/>
    <property type="match status" value="1"/>
</dbReference>
<dbReference type="PRINTS" id="PR00147">
    <property type="entry name" value="DNAPHOTLYASE"/>
</dbReference>
<feature type="binding site" evidence="8">
    <location>
        <begin position="251"/>
        <end position="255"/>
    </location>
    <ligand>
        <name>FAD</name>
        <dbReference type="ChEBI" id="CHEBI:57692"/>
    </ligand>
</feature>
<evidence type="ECO:0000256" key="4">
    <source>
        <dbReference type="ARBA" id="ARBA00022630"/>
    </source>
</evidence>
<keyword evidence="5 8" id="KW-0274">FAD</keyword>
<keyword evidence="4 8" id="KW-0285">Flavoprotein</keyword>
<keyword evidence="6 10" id="KW-0157">Chromophore</keyword>
<dbReference type="GO" id="GO:0000719">
    <property type="term" value="P:photoreactive repair"/>
    <property type="evidence" value="ECO:0007669"/>
    <property type="project" value="UniProtKB-ARBA"/>
</dbReference>
<proteinExistence type="inferred from homology"/>
<comment type="cofactor">
    <cofactor evidence="1">
        <name>(6R)-5,10-methylene-5,6,7,8-tetrahydrofolate</name>
        <dbReference type="ChEBI" id="CHEBI:15636"/>
    </cofactor>
</comment>
<evidence type="ECO:0000256" key="2">
    <source>
        <dbReference type="ARBA" id="ARBA00013149"/>
    </source>
</evidence>
<feature type="site" description="Electron transfer via tryptophanyl radical" evidence="9">
    <location>
        <position position="372"/>
    </location>
</feature>
<gene>
    <name evidence="12" type="ORF">GLUCOINTEAF2_0200925</name>
</gene>
<dbReference type="FunFam" id="1.10.579.10:FF:000003">
    <property type="entry name" value="Deoxyribodipyrimidine photo-lyase"/>
    <property type="match status" value="1"/>
</dbReference>
<dbReference type="InterPro" id="IPR036155">
    <property type="entry name" value="Crypto/Photolyase_N_sf"/>
</dbReference>
<dbReference type="OrthoDB" id="9772484at2"/>
<dbReference type="InterPro" id="IPR002081">
    <property type="entry name" value="Cryptochrome/DNA_photolyase_1"/>
</dbReference>
<dbReference type="EMBL" id="JUFX02000214">
    <property type="protein sequence ID" value="KPH86074.1"/>
    <property type="molecule type" value="Genomic_DNA"/>
</dbReference>
<feature type="domain" description="Photolyase/cryptochrome alpha/beta" evidence="11">
    <location>
        <begin position="17"/>
        <end position="141"/>
    </location>
</feature>
<comment type="cofactor">
    <cofactor evidence="8">
        <name>FAD</name>
        <dbReference type="ChEBI" id="CHEBI:57692"/>
    </cofactor>
    <text evidence="8">Binds 1 FAD per subunit.</text>
</comment>
<evidence type="ECO:0000313" key="12">
    <source>
        <dbReference type="EMBL" id="KPH86074.1"/>
    </source>
</evidence>
<comment type="similarity">
    <text evidence="10">Belongs to the DNA photolyase family.</text>
</comment>
<dbReference type="GO" id="GO:0071949">
    <property type="term" value="F:FAD binding"/>
    <property type="evidence" value="ECO:0007669"/>
    <property type="project" value="TreeGrafter"/>
</dbReference>
<dbReference type="PROSITE" id="PS00691">
    <property type="entry name" value="DNA_PHOTOLYASES_1_2"/>
    <property type="match status" value="1"/>
</dbReference>
<evidence type="ECO:0000256" key="8">
    <source>
        <dbReference type="PIRSR" id="PIRSR602081-1"/>
    </source>
</evidence>
<evidence type="ECO:0000256" key="5">
    <source>
        <dbReference type="ARBA" id="ARBA00022827"/>
    </source>
</evidence>
<dbReference type="PROSITE" id="PS51645">
    <property type="entry name" value="PHR_CRY_ALPHA_BETA"/>
    <property type="match status" value="1"/>
</dbReference>
<dbReference type="InterPro" id="IPR006050">
    <property type="entry name" value="DNA_photolyase_N"/>
</dbReference>
<evidence type="ECO:0000256" key="3">
    <source>
        <dbReference type="ARBA" id="ARBA00014046"/>
    </source>
</evidence>
<dbReference type="Proteomes" id="UP000031553">
    <property type="component" value="Unassembled WGS sequence"/>
</dbReference>
<dbReference type="InterPro" id="IPR005101">
    <property type="entry name" value="Cryptochr/Photolyase_FAD-bd"/>
</dbReference>
<dbReference type="InterPro" id="IPR014729">
    <property type="entry name" value="Rossmann-like_a/b/a_fold"/>
</dbReference>
<dbReference type="Gene3D" id="3.40.50.620">
    <property type="entry name" value="HUPs"/>
    <property type="match status" value="1"/>
</dbReference>
<evidence type="ECO:0000256" key="7">
    <source>
        <dbReference type="ARBA" id="ARBA00033999"/>
    </source>
</evidence>
<dbReference type="EC" id="4.1.99.3" evidence="2"/>
<feature type="site" description="Electron transfer via tryptophanyl radical" evidence="9">
    <location>
        <position position="319"/>
    </location>
</feature>
<dbReference type="GO" id="GO:0003904">
    <property type="term" value="F:deoxyribodipyrimidine photo-lyase activity"/>
    <property type="evidence" value="ECO:0007669"/>
    <property type="project" value="UniProtKB-EC"/>
</dbReference>
<evidence type="ECO:0000256" key="6">
    <source>
        <dbReference type="ARBA" id="ARBA00022991"/>
    </source>
</evidence>
<comment type="catalytic activity">
    <reaction evidence="7">
        <text>cyclobutadipyrimidine (in DNA) = 2 pyrimidine residues (in DNA).</text>
        <dbReference type="EC" id="4.1.99.3"/>
    </reaction>
</comment>
<dbReference type="GO" id="GO:0009416">
    <property type="term" value="P:response to light stimulus"/>
    <property type="evidence" value="ECO:0007669"/>
    <property type="project" value="TreeGrafter"/>
</dbReference>
<name>A0A0N0MEW8_9PROT</name>
<dbReference type="Pfam" id="PF00875">
    <property type="entry name" value="DNA_photolyase"/>
    <property type="match status" value="1"/>
</dbReference>
<dbReference type="Gene3D" id="1.10.579.10">
    <property type="entry name" value="DNA Cyclobutane Dipyrimidine Photolyase, subunit A, domain 3"/>
    <property type="match status" value="1"/>
</dbReference>
<evidence type="ECO:0000256" key="10">
    <source>
        <dbReference type="RuleBase" id="RU004182"/>
    </source>
</evidence>
<keyword evidence="12" id="KW-0456">Lyase</keyword>
<reference evidence="12 13" key="1">
    <citation type="submission" date="2015-07" db="EMBL/GenBank/DDBJ databases">
        <title>Draft Genome Sequence of Komagataeibacter intermedius Strain AF2, Isolated from Kombucha Tea.</title>
        <authorList>
            <person name="Santos R.A."/>
            <person name="Berretta A.A."/>
            <person name="Barud H.S."/>
            <person name="Ribeiro S.J."/>
            <person name="Gonzalez-Garcia L.N."/>
            <person name="Zucchi T.D."/>
            <person name="Goldman G.H."/>
            <person name="Riano-Pachon D.M."/>
        </authorList>
    </citation>
    <scope>NUCLEOTIDE SEQUENCE [LARGE SCALE GENOMIC DNA]</scope>
    <source>
        <strain evidence="12 13">AF2</strain>
    </source>
</reference>
<organism evidence="12 13">
    <name type="scientific">Komagataeibacter intermedius AF2</name>
    <dbReference type="NCBI Taxonomy" id="1458464"/>
    <lineage>
        <taxon>Bacteria</taxon>
        <taxon>Pseudomonadati</taxon>
        <taxon>Pseudomonadota</taxon>
        <taxon>Alphaproteobacteria</taxon>
        <taxon>Acetobacterales</taxon>
        <taxon>Acetobacteraceae</taxon>
        <taxon>Komagataeibacter</taxon>
    </lineage>
</organism>
<dbReference type="PROSITE" id="PS00394">
    <property type="entry name" value="DNA_PHOTOLYASES_1_1"/>
    <property type="match status" value="1"/>
</dbReference>
<accession>A0A0N0MEW8</accession>
<dbReference type="InterPro" id="IPR036134">
    <property type="entry name" value="Crypto/Photolyase_FAD-like_sf"/>
</dbReference>
<evidence type="ECO:0000256" key="9">
    <source>
        <dbReference type="PIRSR" id="PIRSR602081-2"/>
    </source>
</evidence>
<dbReference type="Gene3D" id="1.25.40.80">
    <property type="match status" value="1"/>
</dbReference>
<dbReference type="AlphaFoldDB" id="A0A0N0MEW8"/>
<feature type="site" description="Electron transfer via tryptophanyl radical" evidence="9">
    <location>
        <position position="395"/>
    </location>
</feature>
<evidence type="ECO:0000256" key="1">
    <source>
        <dbReference type="ARBA" id="ARBA00001932"/>
    </source>
</evidence>
<dbReference type="SUPFAM" id="SSF52425">
    <property type="entry name" value="Cryptochrome/photolyase, N-terminal domain"/>
    <property type="match status" value="1"/>
</dbReference>
<feature type="binding site" evidence="8">
    <location>
        <position position="239"/>
    </location>
    <ligand>
        <name>FAD</name>
        <dbReference type="ChEBI" id="CHEBI:57692"/>
    </ligand>
</feature>
<dbReference type="PANTHER" id="PTHR11455:SF9">
    <property type="entry name" value="CRYPTOCHROME CIRCADIAN CLOCK 5 ISOFORM X1"/>
    <property type="match status" value="1"/>
</dbReference>
<feature type="binding site" evidence="8">
    <location>
        <begin position="385"/>
        <end position="387"/>
    </location>
    <ligand>
        <name>FAD</name>
        <dbReference type="ChEBI" id="CHEBI:57692"/>
    </ligand>
</feature>
<sequence>MMMSPAHRETVTRPDRAPTIMWFRDDLRLKDNPALCDAAARGPVVCLYVHDPAFPLGGAEKWWLHGALTALDHDLRACGGRLWIMAGAPWENLFWLVGQTGAGAVVWNRRYGPHARQADADIKAALKARGIDACSHSGNMLHEPWQVRTKQGTPFRVFTPWWRAVQAMGAPLPPLPAPVRPTFAPVPAAVADRLVAVADLALLPVRPDWAGGLRGQWQPGEAAAHVRLESFVAEQVDGYATRRELPAQPATSGLSPYLRFGHVSPRQVWHAVEATGKGDQDTACFLSEVGWRDFAQSTLFDFPDLGTANLRREFDAMPWRHDPVALRAWQAGKTGYPIIDAGMRELWHTGWMHNRVRMIVASFLTKHLLIDWRAGAAWFADTLVDADAASNPFNWQWVAGCGLDAAPYFRIFNPVSQGEKFDPAGEYVRTWVPEIARLPDKYIHAPWKAGSVVPAGYPSPIVDLAGGRARALAAWKSL</sequence>
<dbReference type="Pfam" id="PF03441">
    <property type="entry name" value="FAD_binding_7"/>
    <property type="match status" value="1"/>
</dbReference>
<protein>
    <recommendedName>
        <fullName evidence="3">Deoxyribodipyrimidine photo-lyase</fullName>
        <ecNumber evidence="2">4.1.99.3</ecNumber>
    </recommendedName>
</protein>
<dbReference type="SUPFAM" id="SSF48173">
    <property type="entry name" value="Cryptochrome/photolyase FAD-binding domain"/>
    <property type="match status" value="1"/>
</dbReference>